<keyword evidence="2 3" id="KW-0663">Pyridoxal phosphate</keyword>
<comment type="cofactor">
    <cofactor evidence="1 3 5">
        <name>pyridoxal 5'-phosphate</name>
        <dbReference type="ChEBI" id="CHEBI:597326"/>
    </cofactor>
</comment>
<dbReference type="PANTHER" id="PTHR11808:SF80">
    <property type="entry name" value="CYSTATHIONINE GAMMA-LYASE"/>
    <property type="match status" value="1"/>
</dbReference>
<keyword evidence="3 6" id="KW-0808">Transferase</keyword>
<dbReference type="InterPro" id="IPR015424">
    <property type="entry name" value="PyrdxlP-dep_Trfase"/>
</dbReference>
<dbReference type="GO" id="GO:0019346">
    <property type="term" value="P:transsulfuration"/>
    <property type="evidence" value="ECO:0007669"/>
    <property type="project" value="InterPro"/>
</dbReference>
<dbReference type="GO" id="GO:0030170">
    <property type="term" value="F:pyridoxal phosphate binding"/>
    <property type="evidence" value="ECO:0007669"/>
    <property type="project" value="UniProtKB-UniRule"/>
</dbReference>
<evidence type="ECO:0000256" key="4">
    <source>
        <dbReference type="PIRSR" id="PIRSR001434-2"/>
    </source>
</evidence>
<reference evidence="6 7" key="1">
    <citation type="submission" date="2020-08" db="EMBL/GenBank/DDBJ databases">
        <title>Genomic Encyclopedia of Type Strains, Phase IV (KMG-IV): sequencing the most valuable type-strain genomes for metagenomic binning, comparative biology and taxonomic classification.</title>
        <authorList>
            <person name="Goeker M."/>
        </authorList>
    </citation>
    <scope>NUCLEOTIDE SEQUENCE [LARGE SCALE GENOMIC DNA]</scope>
    <source>
        <strain evidence="6 7">DSM 29781</strain>
    </source>
</reference>
<keyword evidence="7" id="KW-1185">Reference proteome</keyword>
<evidence type="ECO:0000256" key="3">
    <source>
        <dbReference type="HAMAP-Rule" id="MF_02056"/>
    </source>
</evidence>
<dbReference type="GO" id="GO:0005737">
    <property type="term" value="C:cytoplasm"/>
    <property type="evidence" value="ECO:0007669"/>
    <property type="project" value="TreeGrafter"/>
</dbReference>
<dbReference type="EMBL" id="JACHGB010000002">
    <property type="protein sequence ID" value="MBB5271281.1"/>
    <property type="molecule type" value="Genomic_DNA"/>
</dbReference>
<dbReference type="RefSeq" id="WP_183965398.1">
    <property type="nucleotide sequence ID" value="NZ_BAABEW010000017.1"/>
</dbReference>
<dbReference type="PANTHER" id="PTHR11808">
    <property type="entry name" value="TRANS-SULFURATION ENZYME FAMILY MEMBER"/>
    <property type="match status" value="1"/>
</dbReference>
<accession>A0A7W8HH02</accession>
<dbReference type="InterPro" id="IPR015421">
    <property type="entry name" value="PyrdxlP-dep_Trfase_major"/>
</dbReference>
<comment type="caution">
    <text evidence="6">The sequence shown here is derived from an EMBL/GenBank/DDBJ whole genome shotgun (WGS) entry which is preliminary data.</text>
</comment>
<sequence length="404" mass="42776">MNEHDLPHDPLADLGFETRAVRAGIERTQFGEHAEPLFLTSSFVFTSAAQAAARFSGDEEGFVYSRFSNPTVRTFQDRLASLEGAQACLATASGMSAILAVVMGVVKGGEHIVSSAGVFGATAQLFNMFGRYGVQTTYVPLTDAAAWEAAVRPETKMFYLETPSNPLTEIADLDAISAVARRHGILLVVDNCFSTPALQQPLSQGADVVVHSATKYIDGQGRVLGGAVLGSQKFIDECVLPVLRTAGPTLSAFNAWVLLKGLETLSVRMEKQCANALEVARWLEAQPGVARVFYPGLESHPQHALARRQQSAGGAIVAFELKGADDASARAAAWRVIDGCRVLSITGNLGDVKSTITHPASTTHHRIGPEARRAAGVGEGLLRLAVGLENPADICADLGRGLAA</sequence>
<keyword evidence="3" id="KW-0028">Amino-acid biosynthesis</keyword>
<evidence type="ECO:0000313" key="6">
    <source>
        <dbReference type="EMBL" id="MBB5271281.1"/>
    </source>
</evidence>
<evidence type="ECO:0000256" key="2">
    <source>
        <dbReference type="ARBA" id="ARBA00022898"/>
    </source>
</evidence>
<dbReference type="HAMAP" id="MF_02056">
    <property type="entry name" value="MetZ"/>
    <property type="match status" value="1"/>
</dbReference>
<dbReference type="GO" id="GO:0071266">
    <property type="term" value="P:'de novo' L-methionine biosynthetic process"/>
    <property type="evidence" value="ECO:0007669"/>
    <property type="project" value="UniProtKB-UniRule"/>
</dbReference>
<feature type="modified residue" description="N6-(pyridoxal phosphate)lysine" evidence="3 4">
    <location>
        <position position="215"/>
    </location>
</feature>
<comment type="function">
    <text evidence="3">Catalyzes the formation of L-homocysteine from O-succinyl-L-homoserine (OSHS) and hydrogen sulfide.</text>
</comment>
<comment type="subunit">
    <text evidence="3">Homotetramer.</text>
</comment>
<dbReference type="PIRSF" id="PIRSF001434">
    <property type="entry name" value="CGS"/>
    <property type="match status" value="1"/>
</dbReference>
<dbReference type="SUPFAM" id="SSF53383">
    <property type="entry name" value="PLP-dependent transferases"/>
    <property type="match status" value="1"/>
</dbReference>
<evidence type="ECO:0000256" key="1">
    <source>
        <dbReference type="ARBA" id="ARBA00001933"/>
    </source>
</evidence>
<evidence type="ECO:0000256" key="5">
    <source>
        <dbReference type="RuleBase" id="RU362118"/>
    </source>
</evidence>
<comment type="catalytic activity">
    <reaction evidence="3">
        <text>O-succinyl-L-homoserine + hydrogen sulfide = L-homocysteine + succinate</text>
        <dbReference type="Rhea" id="RHEA:27826"/>
        <dbReference type="ChEBI" id="CHEBI:29919"/>
        <dbReference type="ChEBI" id="CHEBI:30031"/>
        <dbReference type="ChEBI" id="CHEBI:57661"/>
        <dbReference type="ChEBI" id="CHEBI:58199"/>
    </reaction>
</comment>
<dbReference type="GO" id="GO:0016765">
    <property type="term" value="F:transferase activity, transferring alkyl or aryl (other than methyl) groups"/>
    <property type="evidence" value="ECO:0007669"/>
    <property type="project" value="UniProtKB-UniRule"/>
</dbReference>
<dbReference type="InterPro" id="IPR000277">
    <property type="entry name" value="Cys/Met-Metab_PyrdxlP-dep_enz"/>
</dbReference>
<comment type="pathway">
    <text evidence="3">Amino-acid biosynthesis; L-methionine biosynthesis via de novo pathway; L-homocysteine from O-succinyl-L-homoserine: step 1/1.</text>
</comment>
<keyword evidence="3" id="KW-0486">Methionine biosynthesis</keyword>
<evidence type="ECO:0000313" key="7">
    <source>
        <dbReference type="Proteomes" id="UP000532440"/>
    </source>
</evidence>
<protein>
    <recommendedName>
        <fullName evidence="3">O-succinylhomoserine sulfhydrylase</fullName>
        <shortName evidence="3">OSH sulfhydrylase</shortName>
        <shortName evidence="3">OSHS sulfhydrylase</shortName>
        <ecNumber evidence="3">2.5.1.-</ecNumber>
    </recommendedName>
</protein>
<dbReference type="InterPro" id="IPR006234">
    <property type="entry name" value="O-succ-hSer_sulfhydrylase"/>
</dbReference>
<dbReference type="Proteomes" id="UP000532440">
    <property type="component" value="Unassembled WGS sequence"/>
</dbReference>
<dbReference type="InterPro" id="IPR015422">
    <property type="entry name" value="PyrdxlP-dep_Trfase_small"/>
</dbReference>
<dbReference type="FunFam" id="3.40.640.10:FF:000046">
    <property type="entry name" value="Cystathionine gamma-lyase"/>
    <property type="match status" value="1"/>
</dbReference>
<dbReference type="NCBIfam" id="TIGR01325">
    <property type="entry name" value="O_suc_HS_sulf"/>
    <property type="match status" value="1"/>
</dbReference>
<dbReference type="InterPro" id="IPR054542">
    <property type="entry name" value="Cys_met_metab_PP"/>
</dbReference>
<dbReference type="Gene3D" id="3.40.640.10">
    <property type="entry name" value="Type I PLP-dependent aspartate aminotransferase-like (Major domain)"/>
    <property type="match status" value="1"/>
</dbReference>
<gene>
    <name evidence="3" type="primary">metZ</name>
    <name evidence="6" type="ORF">HNQ70_001285</name>
</gene>
<dbReference type="AlphaFoldDB" id="A0A7W8HH02"/>
<dbReference type="PROSITE" id="PS00868">
    <property type="entry name" value="CYS_MET_METAB_PP"/>
    <property type="match status" value="1"/>
</dbReference>
<comment type="similarity">
    <text evidence="3">Belongs to the trans-sulfuration enzymes family. MetZ subfamily.</text>
</comment>
<proteinExistence type="inferred from homology"/>
<organism evidence="6 7">
    <name type="scientific">Quisquiliibacterium transsilvanicum</name>
    <dbReference type="NCBI Taxonomy" id="1549638"/>
    <lineage>
        <taxon>Bacteria</taxon>
        <taxon>Pseudomonadati</taxon>
        <taxon>Pseudomonadota</taxon>
        <taxon>Betaproteobacteria</taxon>
        <taxon>Burkholderiales</taxon>
        <taxon>Burkholderiaceae</taxon>
        <taxon>Quisquiliibacterium</taxon>
    </lineage>
</organism>
<dbReference type="GO" id="GO:0016846">
    <property type="term" value="F:carbon-sulfur lyase activity"/>
    <property type="evidence" value="ECO:0007669"/>
    <property type="project" value="TreeGrafter"/>
</dbReference>
<dbReference type="Gene3D" id="3.90.1150.10">
    <property type="entry name" value="Aspartate Aminotransferase, domain 1"/>
    <property type="match status" value="1"/>
</dbReference>
<dbReference type="NCBIfam" id="NF006003">
    <property type="entry name" value="PRK08133.1"/>
    <property type="match status" value="1"/>
</dbReference>
<dbReference type="Pfam" id="PF01053">
    <property type="entry name" value="Cys_Met_Meta_PP"/>
    <property type="match status" value="1"/>
</dbReference>
<name>A0A7W8HH02_9BURK</name>
<dbReference type="EC" id="2.5.1.-" evidence="3"/>
<dbReference type="CDD" id="cd00614">
    <property type="entry name" value="CGS_like"/>
    <property type="match status" value="1"/>
</dbReference>
<dbReference type="GO" id="GO:0071268">
    <property type="term" value="P:homocysteine biosynthetic process"/>
    <property type="evidence" value="ECO:0007669"/>
    <property type="project" value="InterPro"/>
</dbReference>
<dbReference type="UniPathway" id="UPA00051">
    <property type="reaction ID" value="UER00449"/>
</dbReference>